<protein>
    <submittedName>
        <fullName evidence="1">Uncharacterized protein</fullName>
    </submittedName>
</protein>
<evidence type="ECO:0000313" key="2">
    <source>
        <dbReference type="Proteomes" id="UP000264353"/>
    </source>
</evidence>
<reference evidence="1 2" key="1">
    <citation type="submission" date="2018-06" db="EMBL/GenBank/DDBJ databases">
        <title>WGS assembly of Brassica rapa FPsc.</title>
        <authorList>
            <person name="Bowman J."/>
            <person name="Kohchi T."/>
            <person name="Yamato K."/>
            <person name="Jenkins J."/>
            <person name="Shu S."/>
            <person name="Ishizaki K."/>
            <person name="Yamaoka S."/>
            <person name="Nishihama R."/>
            <person name="Nakamura Y."/>
            <person name="Berger F."/>
            <person name="Adam C."/>
            <person name="Aki S."/>
            <person name="Althoff F."/>
            <person name="Araki T."/>
            <person name="Arteaga-Vazquez M."/>
            <person name="Balasubrmanian S."/>
            <person name="Bauer D."/>
            <person name="Boehm C."/>
            <person name="Briginshaw L."/>
            <person name="Caballero-Perez J."/>
            <person name="Catarino B."/>
            <person name="Chen F."/>
            <person name="Chiyoda S."/>
            <person name="Chovatia M."/>
            <person name="Davies K."/>
            <person name="Delmans M."/>
            <person name="Demura T."/>
            <person name="Dierschke T."/>
            <person name="Dolan L."/>
            <person name="Dorantes-Acosta A."/>
            <person name="Eklund D."/>
            <person name="Florent S."/>
            <person name="Flores-Sandoval E."/>
            <person name="Fujiyama A."/>
            <person name="Fukuzawa H."/>
            <person name="Galik B."/>
            <person name="Grimanelli D."/>
            <person name="Grimwood J."/>
            <person name="Grossniklaus U."/>
            <person name="Hamada T."/>
            <person name="Haseloff J."/>
            <person name="Hetherington A."/>
            <person name="Higo A."/>
            <person name="Hirakawa Y."/>
            <person name="Hundley H."/>
            <person name="Ikeda Y."/>
            <person name="Inoue K."/>
            <person name="Inoue S."/>
            <person name="Ishida S."/>
            <person name="Jia Q."/>
            <person name="Kakita M."/>
            <person name="Kanazawa T."/>
            <person name="Kawai Y."/>
            <person name="Kawashima T."/>
            <person name="Kennedy M."/>
            <person name="Kinose K."/>
            <person name="Kinoshita T."/>
            <person name="Kohara Y."/>
            <person name="Koide E."/>
            <person name="Komatsu K."/>
            <person name="Kopischke S."/>
            <person name="Kubo M."/>
            <person name="Kyozuka J."/>
            <person name="Lagercrantz U."/>
            <person name="Lin S."/>
            <person name="Lindquist E."/>
            <person name="Lipzen A."/>
            <person name="Lu C."/>
            <person name="Luna E."/>
            <person name="Martienssen R."/>
            <person name="Minamino N."/>
            <person name="Mizutani M."/>
            <person name="Mizutani M."/>
            <person name="Mochizuki N."/>
            <person name="Monte I."/>
            <person name="Mosher R."/>
            <person name="Nagasaki H."/>
            <person name="Nakagami H."/>
            <person name="Naramoto S."/>
            <person name="Nishitani K."/>
            <person name="Ohtani M."/>
            <person name="Okamoto T."/>
            <person name="Okumura M."/>
            <person name="Phillips J."/>
            <person name="Pollak B."/>
            <person name="Reinders A."/>
            <person name="Roevekamp M."/>
            <person name="Sano R."/>
            <person name="Sawa S."/>
            <person name="Schmid M."/>
            <person name="Shirakawa M."/>
            <person name="Solano R."/>
            <person name="Spunde A."/>
            <person name="Suetsugu N."/>
            <person name="Sugano S."/>
            <person name="Sugiyama A."/>
            <person name="Sun R."/>
            <person name="Suzuki Y."/>
            <person name="Takenaka M."/>
            <person name="Takezawa D."/>
            <person name="Tomogane H."/>
            <person name="Tsuzuki M."/>
            <person name="Ueda T."/>
            <person name="Umeda M."/>
            <person name="Ward J."/>
            <person name="Watanabe Y."/>
            <person name="Yazaki K."/>
            <person name="Yokoyama R."/>
            <person name="Yoshitake Y."/>
            <person name="Yotsui I."/>
            <person name="Zachgo S."/>
            <person name="Schmutz J."/>
        </authorList>
    </citation>
    <scope>NUCLEOTIDE SEQUENCE [LARGE SCALE GENOMIC DNA]</scope>
    <source>
        <strain evidence="2">cv. B-3</strain>
    </source>
</reference>
<name>A0A398AVF3_BRACM</name>
<organism evidence="1 2">
    <name type="scientific">Brassica campestris</name>
    <name type="common">Field mustard</name>
    <dbReference type="NCBI Taxonomy" id="3711"/>
    <lineage>
        <taxon>Eukaryota</taxon>
        <taxon>Viridiplantae</taxon>
        <taxon>Streptophyta</taxon>
        <taxon>Embryophyta</taxon>
        <taxon>Tracheophyta</taxon>
        <taxon>Spermatophyta</taxon>
        <taxon>Magnoliopsida</taxon>
        <taxon>eudicotyledons</taxon>
        <taxon>Gunneridae</taxon>
        <taxon>Pentapetalae</taxon>
        <taxon>rosids</taxon>
        <taxon>malvids</taxon>
        <taxon>Brassicales</taxon>
        <taxon>Brassicaceae</taxon>
        <taxon>Brassiceae</taxon>
        <taxon>Brassica</taxon>
    </lineage>
</organism>
<dbReference type="Proteomes" id="UP000264353">
    <property type="component" value="Chromosome A1"/>
</dbReference>
<gene>
    <name evidence="1" type="ORF">BRARA_A02026</name>
</gene>
<accession>A0A398AVF3</accession>
<sequence length="74" mass="8999">MADTKKQMDCKTSFNPFDDDETEYFRIPHMLLINLYIYTYISRPSCLLFLSYKCALLEHRKRHTLHIECLRRPI</sequence>
<dbReference type="EMBL" id="CM010628">
    <property type="protein sequence ID" value="RID79276.1"/>
    <property type="molecule type" value="Genomic_DNA"/>
</dbReference>
<evidence type="ECO:0000313" key="1">
    <source>
        <dbReference type="EMBL" id="RID79276.1"/>
    </source>
</evidence>
<dbReference type="AlphaFoldDB" id="A0A398AVF3"/>
<proteinExistence type="predicted"/>